<evidence type="ECO:0000313" key="3">
    <source>
        <dbReference type="Proteomes" id="UP000039046"/>
    </source>
</evidence>
<dbReference type="AlphaFoldDB" id="A0A0A1TRM5"/>
<dbReference type="HOGENOM" id="CLU_022730_0_1_1"/>
<name>A0A0A1TRM5_9HYPO</name>
<evidence type="ECO:0000313" key="2">
    <source>
        <dbReference type="EMBL" id="CEJ94780.1"/>
    </source>
</evidence>
<gene>
    <name evidence="2" type="ORF">VHEMI10292</name>
</gene>
<protein>
    <recommendedName>
        <fullName evidence="1">FAD dependent oxidoreductase domain-containing protein</fullName>
    </recommendedName>
</protein>
<dbReference type="InterPro" id="IPR036188">
    <property type="entry name" value="FAD/NAD-bd_sf"/>
</dbReference>
<feature type="domain" description="FAD dependent oxidoreductase" evidence="1">
    <location>
        <begin position="49"/>
        <end position="421"/>
    </location>
</feature>
<accession>A0A0A1TRM5</accession>
<sequence length="447" mass="48589">MTTDGNHESMLRASLPSKSSGLSYWHRTTRSFKYLNHNQNEPLPASTTYAIIGSGLSGSLVAYNLLQQGIPGKDILILEAREAVSGSTGRNAGHCRPDAFRNFSSYKAIHGSEQALKIVDTEEKNLKLLTDFIKQNDIQCDLNLTTTFDVCMAQDAVDDEESNIKDFMAAGGSLAKFGIQCWYGAEAESRSRNKGAVAAYEWPSASLHPARFVQWVLNYNIDRGVQLWTHCPVTDVASQGSAVRLQTSHGLVTADKVIHCTNAYAGALLQQMTMEKLTPFAIQVASIIPPAEASGANFFANTMAIKDNGSMFYGFAQMPSDGTVIVSVGRPAGKGVQAEESQTQEVANEIVQRMQKVFGTEGQPTRHGEGIDTTWTGLIAFTADRMPYVGEIEGSPGQYICAGFNGHGMANIFTCAKGIVDILANRPWETTQLPECYQYSAARLAKK</sequence>
<dbReference type="Gene3D" id="3.50.50.60">
    <property type="entry name" value="FAD/NAD(P)-binding domain"/>
    <property type="match status" value="1"/>
</dbReference>
<dbReference type="Pfam" id="PF01266">
    <property type="entry name" value="DAO"/>
    <property type="match status" value="1"/>
</dbReference>
<dbReference type="InterPro" id="IPR006076">
    <property type="entry name" value="FAD-dep_OxRdtase"/>
</dbReference>
<dbReference type="EMBL" id="CDHN01000007">
    <property type="protein sequence ID" value="CEJ94780.1"/>
    <property type="molecule type" value="Genomic_DNA"/>
</dbReference>
<dbReference type="SUPFAM" id="SSF51905">
    <property type="entry name" value="FAD/NAD(P)-binding domain"/>
    <property type="match status" value="1"/>
</dbReference>
<dbReference type="GO" id="GO:0005737">
    <property type="term" value="C:cytoplasm"/>
    <property type="evidence" value="ECO:0007669"/>
    <property type="project" value="TreeGrafter"/>
</dbReference>
<evidence type="ECO:0000259" key="1">
    <source>
        <dbReference type="Pfam" id="PF01266"/>
    </source>
</evidence>
<keyword evidence="3" id="KW-1185">Reference proteome</keyword>
<dbReference type="Gene3D" id="3.30.9.10">
    <property type="entry name" value="D-Amino Acid Oxidase, subunit A, domain 2"/>
    <property type="match status" value="1"/>
</dbReference>
<dbReference type="OrthoDB" id="429143at2759"/>
<dbReference type="PANTHER" id="PTHR13847">
    <property type="entry name" value="SARCOSINE DEHYDROGENASE-RELATED"/>
    <property type="match status" value="1"/>
</dbReference>
<reference evidence="2 3" key="1">
    <citation type="journal article" date="2015" name="Genome Announc.">
        <title>Draft Genome Sequence and Gene Annotation of the Entomopathogenic Fungus Verticillium hemipterigenum.</title>
        <authorList>
            <person name="Horn F."/>
            <person name="Habel A."/>
            <person name="Scharf D.H."/>
            <person name="Dworschak J."/>
            <person name="Brakhage A.A."/>
            <person name="Guthke R."/>
            <person name="Hertweck C."/>
            <person name="Linde J."/>
        </authorList>
    </citation>
    <scope>NUCLEOTIDE SEQUENCE [LARGE SCALE GENOMIC DNA]</scope>
</reference>
<organism evidence="2 3">
    <name type="scientific">[Torrubiella] hemipterigena</name>
    <dbReference type="NCBI Taxonomy" id="1531966"/>
    <lineage>
        <taxon>Eukaryota</taxon>
        <taxon>Fungi</taxon>
        <taxon>Dikarya</taxon>
        <taxon>Ascomycota</taxon>
        <taxon>Pezizomycotina</taxon>
        <taxon>Sordariomycetes</taxon>
        <taxon>Hypocreomycetidae</taxon>
        <taxon>Hypocreales</taxon>
        <taxon>Clavicipitaceae</taxon>
        <taxon>Clavicipitaceae incertae sedis</taxon>
        <taxon>'Torrubiella' clade</taxon>
    </lineage>
</organism>
<dbReference type="PANTHER" id="PTHR13847:SF260">
    <property type="entry name" value="FAD DEPENDENT OXIDOREDUCTASE DOMAIN-CONTAINING PROTEIN"/>
    <property type="match status" value="1"/>
</dbReference>
<dbReference type="STRING" id="1531966.A0A0A1TRM5"/>
<dbReference type="Proteomes" id="UP000039046">
    <property type="component" value="Unassembled WGS sequence"/>
</dbReference>
<proteinExistence type="predicted"/>